<evidence type="ECO:0000313" key="3">
    <source>
        <dbReference type="Proteomes" id="UP000236454"/>
    </source>
</evidence>
<dbReference type="Proteomes" id="UP000236454">
    <property type="component" value="Unassembled WGS sequence"/>
</dbReference>
<dbReference type="InterPro" id="IPR013096">
    <property type="entry name" value="Cupin_2"/>
</dbReference>
<sequence length="166" mass="18579">MKGKIKYITLLALIIGACTHQKEETNISTDKHASVAQHEDIWPLGQKGSAEFFTGDAYHYPLHAPDSIYNSLVGNVVFHPTARSNWHTHPGGQILIITAGKGYHQIEGQPVDTLHKGDVVHCPPNTRHWHGAAPDSSLYQMYIVPKTDLGIVNWQEVVTDKEYYQQ</sequence>
<dbReference type="InterPro" id="IPR047263">
    <property type="entry name" value="HNL-like_cupin"/>
</dbReference>
<feature type="domain" description="Cupin type-2" evidence="1">
    <location>
        <begin position="76"/>
        <end position="134"/>
    </location>
</feature>
<organism evidence="2 3">
    <name type="scientific">Lishizhenia tianjinensis</name>
    <dbReference type="NCBI Taxonomy" id="477690"/>
    <lineage>
        <taxon>Bacteria</taxon>
        <taxon>Pseudomonadati</taxon>
        <taxon>Bacteroidota</taxon>
        <taxon>Flavobacteriia</taxon>
        <taxon>Flavobacteriales</taxon>
        <taxon>Crocinitomicaceae</taxon>
        <taxon>Lishizhenia</taxon>
    </lineage>
</organism>
<dbReference type="EMBL" id="FPAS01000001">
    <property type="protein sequence ID" value="SFT46889.1"/>
    <property type="molecule type" value="Genomic_DNA"/>
</dbReference>
<protein>
    <submittedName>
        <fullName evidence="2">Cupin domain-containing protein</fullName>
    </submittedName>
</protein>
<dbReference type="Pfam" id="PF07883">
    <property type="entry name" value="Cupin_2"/>
    <property type="match status" value="1"/>
</dbReference>
<evidence type="ECO:0000313" key="2">
    <source>
        <dbReference type="EMBL" id="SFT46889.1"/>
    </source>
</evidence>
<dbReference type="PANTHER" id="PTHR43698">
    <property type="entry name" value="RIBD C-TERMINAL DOMAIN CONTAINING PROTEIN"/>
    <property type="match status" value="1"/>
</dbReference>
<dbReference type="Gene3D" id="2.60.120.10">
    <property type="entry name" value="Jelly Rolls"/>
    <property type="match status" value="1"/>
</dbReference>
<dbReference type="STRING" id="477690.SAMN05216474_0729"/>
<name>A0A1I6Y8Q0_9FLAO</name>
<dbReference type="PANTHER" id="PTHR43698:SF1">
    <property type="entry name" value="BLL4564 PROTEIN"/>
    <property type="match status" value="1"/>
</dbReference>
<dbReference type="RefSeq" id="WP_090246436.1">
    <property type="nucleotide sequence ID" value="NZ_FPAS01000001.1"/>
</dbReference>
<dbReference type="InterPro" id="IPR011051">
    <property type="entry name" value="RmlC_Cupin_sf"/>
</dbReference>
<proteinExistence type="predicted"/>
<dbReference type="AlphaFoldDB" id="A0A1I6Y8Q0"/>
<dbReference type="PROSITE" id="PS51257">
    <property type="entry name" value="PROKAR_LIPOPROTEIN"/>
    <property type="match status" value="1"/>
</dbReference>
<accession>A0A1I6Y8Q0</accession>
<keyword evidence="3" id="KW-1185">Reference proteome</keyword>
<gene>
    <name evidence="2" type="ORF">SAMN05216474_0729</name>
</gene>
<dbReference type="SUPFAM" id="SSF51182">
    <property type="entry name" value="RmlC-like cupins"/>
    <property type="match status" value="1"/>
</dbReference>
<dbReference type="CDD" id="cd02233">
    <property type="entry name" value="cupin_HNL-like"/>
    <property type="match status" value="1"/>
</dbReference>
<reference evidence="2 3" key="1">
    <citation type="submission" date="2016-10" db="EMBL/GenBank/DDBJ databases">
        <authorList>
            <person name="de Groot N.N."/>
        </authorList>
    </citation>
    <scope>NUCLEOTIDE SEQUENCE [LARGE SCALE GENOMIC DNA]</scope>
    <source>
        <strain evidence="2 3">CGMCC 1.7005</strain>
    </source>
</reference>
<dbReference type="OrthoDB" id="9802489at2"/>
<dbReference type="InterPro" id="IPR014710">
    <property type="entry name" value="RmlC-like_jellyroll"/>
</dbReference>
<evidence type="ECO:0000259" key="1">
    <source>
        <dbReference type="Pfam" id="PF07883"/>
    </source>
</evidence>